<evidence type="ECO:0000256" key="4">
    <source>
        <dbReference type="ARBA" id="ARBA00022723"/>
    </source>
</evidence>
<dbReference type="SUPFAM" id="SSF48264">
    <property type="entry name" value="Cytochrome P450"/>
    <property type="match status" value="1"/>
</dbReference>
<reference evidence="11 12" key="2">
    <citation type="journal article" date="2012" name="Eukaryot. Cell">
        <title>Genome update of Botrytis cinerea strains B05.10 and T4.</title>
        <authorList>
            <person name="Staats M."/>
            <person name="van Kan J.A."/>
        </authorList>
    </citation>
    <scope>NUCLEOTIDE SEQUENCE [LARGE SCALE GENOMIC DNA]</scope>
    <source>
        <strain evidence="11 12">B05.10</strain>
    </source>
</reference>
<keyword evidence="10" id="KW-0472">Membrane</keyword>
<dbReference type="PRINTS" id="PR00463">
    <property type="entry name" value="EP450I"/>
</dbReference>
<dbReference type="PRINTS" id="PR00385">
    <property type="entry name" value="P450"/>
</dbReference>
<dbReference type="KEGG" id="bfu:BCIN_01g03510"/>
<feature type="transmembrane region" description="Helical" evidence="10">
    <location>
        <begin position="31"/>
        <end position="51"/>
    </location>
</feature>
<sequence length="601" mass="69101">MNSYYTFWYSPQGSKQEADHWAWNLDWASKLLQILGFLVALALSWFAVCLYKARKKFIVLRSKGIPIPRYSYIFGHLPVVLDFHREWAMDANLTQTLGLYIAKNWQKFFPGEHHRPPIIYLDLWPIAEPLAISIDVSTSNQMVFDKMNLPKSHMEGDFLIPLTKGKDFGSLSGDEWRFWRSTFNPTFGAANVAALVPAICEEVEMFTRALQDRCGDGDTWGQVFPFENVSAELIFDITGRVVIGKRLNTQSANPELFSSLFRAQLTRMEITLNPAKVLWRLTPMSKRYLTKKRDEMLEWLRPFILESFQRASSSESETIVEAAAKEHREKVWIDKVQASCDESFIDAVFCQLMICFFASDDAPTSTIPWLFEYLHRNPESLIKLRAEHDSVLGTNPEAAAKTIREEPELLNQLPYTTAVIKETIRLSPATTTIREGHQNFNFHITGFDNKWPEYWPSAGFDLLDSPRTIHTDPNIFLKPHEFIPERYLVADTDPLYPPPNAWRGFQLGQRRCIGQVLAYAELKLVLVLTARRFDIEPAWEDWDLMLSQQGKKVKPHLVEGERLYITGNATSHSKDGAPVHVRARKFSASEESLFENQAVVR</sequence>
<evidence type="ECO:0000256" key="8">
    <source>
        <dbReference type="ARBA" id="ARBA00023033"/>
    </source>
</evidence>
<gene>
    <name evidence="11" type="ORF">BCIN_01g03510</name>
</gene>
<feature type="binding site" description="axial binding residue" evidence="9">
    <location>
        <position position="512"/>
    </location>
    <ligand>
        <name>heme</name>
        <dbReference type="ChEBI" id="CHEBI:30413"/>
    </ligand>
    <ligandPart>
        <name>Fe</name>
        <dbReference type="ChEBI" id="CHEBI:18248"/>
    </ligandPart>
</feature>
<dbReference type="PANTHER" id="PTHR24305">
    <property type="entry name" value="CYTOCHROME P450"/>
    <property type="match status" value="1"/>
</dbReference>
<proteinExistence type="predicted"/>
<keyword evidence="6 9" id="KW-0408">Iron</keyword>
<keyword evidence="4 9" id="KW-0479">Metal-binding</keyword>
<dbReference type="InterPro" id="IPR001128">
    <property type="entry name" value="Cyt_P450"/>
</dbReference>
<keyword evidence="7" id="KW-0843">Virulence</keyword>
<reference evidence="11 12" key="1">
    <citation type="journal article" date="2011" name="PLoS Genet.">
        <title>Genomic analysis of the necrotrophic fungal pathogens Sclerotinia sclerotiorum and Botrytis cinerea.</title>
        <authorList>
            <person name="Amselem J."/>
            <person name="Cuomo C.A."/>
            <person name="van Kan J.A."/>
            <person name="Viaud M."/>
            <person name="Benito E.P."/>
            <person name="Couloux A."/>
            <person name="Coutinho P.M."/>
            <person name="de Vries R.P."/>
            <person name="Dyer P.S."/>
            <person name="Fillinger S."/>
            <person name="Fournier E."/>
            <person name="Gout L."/>
            <person name="Hahn M."/>
            <person name="Kohn L."/>
            <person name="Lapalu N."/>
            <person name="Plummer K.M."/>
            <person name="Pradier J.M."/>
            <person name="Quevillon E."/>
            <person name="Sharon A."/>
            <person name="Simon A."/>
            <person name="ten Have A."/>
            <person name="Tudzynski B."/>
            <person name="Tudzynski P."/>
            <person name="Wincker P."/>
            <person name="Andrew M."/>
            <person name="Anthouard V."/>
            <person name="Beever R.E."/>
            <person name="Beffa R."/>
            <person name="Benoit I."/>
            <person name="Bouzid O."/>
            <person name="Brault B."/>
            <person name="Chen Z."/>
            <person name="Choquer M."/>
            <person name="Collemare J."/>
            <person name="Cotton P."/>
            <person name="Danchin E.G."/>
            <person name="Da Silva C."/>
            <person name="Gautier A."/>
            <person name="Giraud C."/>
            <person name="Giraud T."/>
            <person name="Gonzalez C."/>
            <person name="Grossetete S."/>
            <person name="Guldener U."/>
            <person name="Henrissat B."/>
            <person name="Howlett B.J."/>
            <person name="Kodira C."/>
            <person name="Kretschmer M."/>
            <person name="Lappartient A."/>
            <person name="Leroch M."/>
            <person name="Levis C."/>
            <person name="Mauceli E."/>
            <person name="Neuveglise C."/>
            <person name="Oeser B."/>
            <person name="Pearson M."/>
            <person name="Poulain J."/>
            <person name="Poussereau N."/>
            <person name="Quesneville H."/>
            <person name="Rascle C."/>
            <person name="Schumacher J."/>
            <person name="Segurens B."/>
            <person name="Sexton A."/>
            <person name="Silva E."/>
            <person name="Sirven C."/>
            <person name="Soanes D.M."/>
            <person name="Talbot N.J."/>
            <person name="Templeton M."/>
            <person name="Yandava C."/>
            <person name="Yarden O."/>
            <person name="Zeng Q."/>
            <person name="Rollins J.A."/>
            <person name="Lebrun M.H."/>
            <person name="Dickman M."/>
        </authorList>
    </citation>
    <scope>NUCLEOTIDE SEQUENCE [LARGE SCALE GENOMIC DNA]</scope>
    <source>
        <strain evidence="11 12">B05.10</strain>
    </source>
</reference>
<dbReference type="AlphaFoldDB" id="A0A384J4Y6"/>
<evidence type="ECO:0000256" key="6">
    <source>
        <dbReference type="ARBA" id="ARBA00023004"/>
    </source>
</evidence>
<dbReference type="GO" id="GO:0020037">
    <property type="term" value="F:heme binding"/>
    <property type="evidence" value="ECO:0007669"/>
    <property type="project" value="InterPro"/>
</dbReference>
<dbReference type="PANTHER" id="PTHR24305:SF107">
    <property type="entry name" value="P450, PUTATIVE (EUROFUNG)-RELATED"/>
    <property type="match status" value="1"/>
</dbReference>
<dbReference type="InterPro" id="IPR050121">
    <property type="entry name" value="Cytochrome_P450_monoxygenase"/>
</dbReference>
<keyword evidence="5" id="KW-0560">Oxidoreductase</keyword>
<evidence type="ECO:0008006" key="13">
    <source>
        <dbReference type="Google" id="ProtNLM"/>
    </source>
</evidence>
<keyword evidence="10" id="KW-1133">Transmembrane helix</keyword>
<dbReference type="InterPro" id="IPR036396">
    <property type="entry name" value="Cyt_P450_sf"/>
</dbReference>
<accession>A0A384J4Y6</accession>
<evidence type="ECO:0000256" key="1">
    <source>
        <dbReference type="ARBA" id="ARBA00001971"/>
    </source>
</evidence>
<dbReference type="VEuPathDB" id="FungiDB:Bcin01g03510"/>
<organism evidence="11 12">
    <name type="scientific">Botryotinia fuckeliana (strain B05.10)</name>
    <name type="common">Noble rot fungus</name>
    <name type="synonym">Botrytis cinerea</name>
    <dbReference type="NCBI Taxonomy" id="332648"/>
    <lineage>
        <taxon>Eukaryota</taxon>
        <taxon>Fungi</taxon>
        <taxon>Dikarya</taxon>
        <taxon>Ascomycota</taxon>
        <taxon>Pezizomycotina</taxon>
        <taxon>Leotiomycetes</taxon>
        <taxon>Helotiales</taxon>
        <taxon>Sclerotiniaceae</taxon>
        <taxon>Botrytis</taxon>
    </lineage>
</organism>
<dbReference type="GO" id="GO:0016705">
    <property type="term" value="F:oxidoreductase activity, acting on paired donors, with incorporation or reduction of molecular oxygen"/>
    <property type="evidence" value="ECO:0007669"/>
    <property type="project" value="InterPro"/>
</dbReference>
<dbReference type="Gene3D" id="1.10.630.10">
    <property type="entry name" value="Cytochrome P450"/>
    <property type="match status" value="1"/>
</dbReference>
<keyword evidence="12" id="KW-1185">Reference proteome</keyword>
<dbReference type="Pfam" id="PF00067">
    <property type="entry name" value="p450"/>
    <property type="match status" value="1"/>
</dbReference>
<dbReference type="EMBL" id="CP009805">
    <property type="protein sequence ID" value="ATZ45596.1"/>
    <property type="molecule type" value="Genomic_DNA"/>
</dbReference>
<keyword evidence="8" id="KW-0503">Monooxygenase</keyword>
<evidence type="ECO:0000256" key="2">
    <source>
        <dbReference type="ARBA" id="ARBA00005179"/>
    </source>
</evidence>
<keyword evidence="3 9" id="KW-0349">Heme</keyword>
<dbReference type="OrthoDB" id="10029320at2759"/>
<dbReference type="GO" id="GO:0004497">
    <property type="term" value="F:monooxygenase activity"/>
    <property type="evidence" value="ECO:0007669"/>
    <property type="project" value="UniProtKB-KW"/>
</dbReference>
<evidence type="ECO:0000256" key="9">
    <source>
        <dbReference type="PIRSR" id="PIRSR602401-1"/>
    </source>
</evidence>
<protein>
    <recommendedName>
        <fullName evidence="13">Cytochrome P450</fullName>
    </recommendedName>
</protein>
<evidence type="ECO:0000256" key="10">
    <source>
        <dbReference type="SAM" id="Phobius"/>
    </source>
</evidence>
<reference evidence="11 12" key="3">
    <citation type="journal article" date="2017" name="Mol. Plant Pathol.">
        <title>A gapless genome sequence of the fungus Botrytis cinerea.</title>
        <authorList>
            <person name="Van Kan J.A."/>
            <person name="Stassen J.H."/>
            <person name="Mosbach A."/>
            <person name="Van Der Lee T.A."/>
            <person name="Faino L."/>
            <person name="Farmer A.D."/>
            <person name="Papasotiriou D.G."/>
            <person name="Zhou S."/>
            <person name="Seidl M.F."/>
            <person name="Cottam E."/>
            <person name="Edel D."/>
            <person name="Hahn M."/>
            <person name="Schwartz D.C."/>
            <person name="Dietrich R.A."/>
            <person name="Widdison S."/>
            <person name="Scalliet G."/>
        </authorList>
    </citation>
    <scope>NUCLEOTIDE SEQUENCE [LARGE SCALE GENOMIC DNA]</scope>
    <source>
        <strain evidence="11 12">B05.10</strain>
    </source>
</reference>
<comment type="pathway">
    <text evidence="2">Secondary metabolite biosynthesis.</text>
</comment>
<dbReference type="GO" id="GO:0005506">
    <property type="term" value="F:iron ion binding"/>
    <property type="evidence" value="ECO:0007669"/>
    <property type="project" value="InterPro"/>
</dbReference>
<dbReference type="Proteomes" id="UP000001798">
    <property type="component" value="Chromosome 1"/>
</dbReference>
<evidence type="ECO:0000256" key="7">
    <source>
        <dbReference type="ARBA" id="ARBA00023026"/>
    </source>
</evidence>
<evidence type="ECO:0000256" key="3">
    <source>
        <dbReference type="ARBA" id="ARBA00022617"/>
    </source>
</evidence>
<name>A0A384J4Y6_BOTFB</name>
<dbReference type="InterPro" id="IPR002401">
    <property type="entry name" value="Cyt_P450_E_grp-I"/>
</dbReference>
<evidence type="ECO:0000256" key="5">
    <source>
        <dbReference type="ARBA" id="ARBA00023002"/>
    </source>
</evidence>
<keyword evidence="10" id="KW-0812">Transmembrane</keyword>
<evidence type="ECO:0000313" key="11">
    <source>
        <dbReference type="EMBL" id="ATZ45596.1"/>
    </source>
</evidence>
<dbReference type="GeneID" id="5431481"/>
<dbReference type="RefSeq" id="XP_024546161.1">
    <property type="nucleotide sequence ID" value="XM_024690393.1"/>
</dbReference>
<comment type="cofactor">
    <cofactor evidence="1 9">
        <name>heme</name>
        <dbReference type="ChEBI" id="CHEBI:30413"/>
    </cofactor>
</comment>
<evidence type="ECO:0000313" key="12">
    <source>
        <dbReference type="Proteomes" id="UP000001798"/>
    </source>
</evidence>